<evidence type="ECO:0000256" key="4">
    <source>
        <dbReference type="ARBA" id="ARBA00022989"/>
    </source>
</evidence>
<dbReference type="OMA" id="EVYTTGC"/>
<accession>A0A7R8UTG9</accession>
<dbReference type="PRINTS" id="PR00259">
    <property type="entry name" value="TMFOUR"/>
</dbReference>
<comment type="similarity">
    <text evidence="2 7">Belongs to the tetraspanin (TM4SF) family.</text>
</comment>
<keyword evidence="6" id="KW-1015">Disulfide bond</keyword>
<dbReference type="InterPro" id="IPR008952">
    <property type="entry name" value="Tetraspanin_EC2_sf"/>
</dbReference>
<evidence type="ECO:0000313" key="9">
    <source>
        <dbReference type="Proteomes" id="UP000594454"/>
    </source>
</evidence>
<evidence type="ECO:0000256" key="5">
    <source>
        <dbReference type="ARBA" id="ARBA00023136"/>
    </source>
</evidence>
<reference evidence="8 9" key="1">
    <citation type="submission" date="2020-11" db="EMBL/GenBank/DDBJ databases">
        <authorList>
            <person name="Wallbank WR R."/>
            <person name="Pardo Diaz C."/>
            <person name="Kozak K."/>
            <person name="Martin S."/>
            <person name="Jiggins C."/>
            <person name="Moest M."/>
            <person name="Warren A I."/>
            <person name="Generalovic N T."/>
            <person name="Byers J.R.P. K."/>
            <person name="Montejo-Kovacevich G."/>
            <person name="Yen C E."/>
        </authorList>
    </citation>
    <scope>NUCLEOTIDE SEQUENCE [LARGE SCALE GENOMIC DNA]</scope>
</reference>
<dbReference type="InterPro" id="IPR000301">
    <property type="entry name" value="Tetraspanin_animals"/>
</dbReference>
<keyword evidence="4 7" id="KW-1133">Transmembrane helix</keyword>
<dbReference type="Gene3D" id="1.10.1450.10">
    <property type="entry name" value="Tetraspanin"/>
    <property type="match status" value="1"/>
</dbReference>
<evidence type="ECO:0000256" key="7">
    <source>
        <dbReference type="RuleBase" id="RU361218"/>
    </source>
</evidence>
<dbReference type="AlphaFoldDB" id="A0A7R8UTG9"/>
<dbReference type="EMBL" id="LR899011">
    <property type="protein sequence ID" value="CAD7086435.1"/>
    <property type="molecule type" value="Genomic_DNA"/>
</dbReference>
<evidence type="ECO:0000256" key="6">
    <source>
        <dbReference type="PIRSR" id="PIRSR002419-1"/>
    </source>
</evidence>
<feature type="transmembrane region" description="Helical" evidence="7">
    <location>
        <begin position="87"/>
        <end position="111"/>
    </location>
</feature>
<dbReference type="PANTHER" id="PTHR19282:SF252">
    <property type="entry name" value="TETRASPANIN"/>
    <property type="match status" value="1"/>
</dbReference>
<dbReference type="Pfam" id="PF00335">
    <property type="entry name" value="Tetraspanin"/>
    <property type="match status" value="1"/>
</dbReference>
<dbReference type="Proteomes" id="UP000594454">
    <property type="component" value="Chromosome 3"/>
</dbReference>
<evidence type="ECO:0000313" key="8">
    <source>
        <dbReference type="EMBL" id="CAD7086435.1"/>
    </source>
</evidence>
<feature type="transmembrane region" description="Helical" evidence="7">
    <location>
        <begin position="59"/>
        <end position="80"/>
    </location>
</feature>
<name>A0A7R8UTG9_HERIL</name>
<protein>
    <recommendedName>
        <fullName evidence="7">Tetraspanin</fullName>
    </recommendedName>
</protein>
<keyword evidence="9" id="KW-1185">Reference proteome</keyword>
<dbReference type="PANTHER" id="PTHR19282">
    <property type="entry name" value="TETRASPANIN"/>
    <property type="match status" value="1"/>
</dbReference>
<evidence type="ECO:0000256" key="2">
    <source>
        <dbReference type="ARBA" id="ARBA00006840"/>
    </source>
</evidence>
<dbReference type="OrthoDB" id="9972904at2759"/>
<proteinExistence type="inferred from homology"/>
<feature type="transmembrane region" description="Helical" evidence="7">
    <location>
        <begin position="205"/>
        <end position="229"/>
    </location>
</feature>
<dbReference type="GO" id="GO:0005886">
    <property type="term" value="C:plasma membrane"/>
    <property type="evidence" value="ECO:0007669"/>
    <property type="project" value="TreeGrafter"/>
</dbReference>
<dbReference type="InParanoid" id="A0A7R8UTG9"/>
<feature type="transmembrane region" description="Helical" evidence="7">
    <location>
        <begin position="20"/>
        <end position="39"/>
    </location>
</feature>
<dbReference type="SUPFAM" id="SSF48652">
    <property type="entry name" value="Tetraspanin"/>
    <property type="match status" value="1"/>
</dbReference>
<gene>
    <name evidence="8" type="ORF">HERILL_LOCUS9209</name>
</gene>
<feature type="disulfide bond" evidence="6">
    <location>
        <begin position="151"/>
        <end position="173"/>
    </location>
</feature>
<dbReference type="InterPro" id="IPR018499">
    <property type="entry name" value="Tetraspanin/Peripherin"/>
</dbReference>
<keyword evidence="5 7" id="KW-0472">Membrane</keyword>
<dbReference type="PIRSF" id="PIRSF002419">
    <property type="entry name" value="Tetraspanin"/>
    <property type="match status" value="1"/>
</dbReference>
<sequence length="240" mass="26355">MSARFQTLAAMACMKSCLMIFNLAFWTSGLIILCAGIWMQVELHKYLELSAAYNNLIPFIVVFTGTIIVFVATAACCCTVKGQPSLLYLYGFFLAVILVLQLVTAAAIYAYKDAFTEGFTRGLNDTMANYGTQDAIKTAEFDSMQSKLHCCGSRDYKDWNALNPPRPVPRSCCIVKGCDVQDETQIYTQGCYTKVVSFLNGNMSVIGGLALALTFFPLLGTILSCCLAANINKAKYEQMT</sequence>
<feature type="disulfide bond" evidence="6">
    <location>
        <begin position="150"/>
        <end position="191"/>
    </location>
</feature>
<evidence type="ECO:0000256" key="3">
    <source>
        <dbReference type="ARBA" id="ARBA00022692"/>
    </source>
</evidence>
<evidence type="ECO:0000256" key="1">
    <source>
        <dbReference type="ARBA" id="ARBA00004141"/>
    </source>
</evidence>
<keyword evidence="3 7" id="KW-0812">Transmembrane</keyword>
<comment type="subcellular location">
    <subcellularLocation>
        <location evidence="1 7">Membrane</location>
        <topology evidence="1 7">Multi-pass membrane protein</topology>
    </subcellularLocation>
</comment>
<organism evidence="8 9">
    <name type="scientific">Hermetia illucens</name>
    <name type="common">Black soldier fly</name>
    <dbReference type="NCBI Taxonomy" id="343691"/>
    <lineage>
        <taxon>Eukaryota</taxon>
        <taxon>Metazoa</taxon>
        <taxon>Ecdysozoa</taxon>
        <taxon>Arthropoda</taxon>
        <taxon>Hexapoda</taxon>
        <taxon>Insecta</taxon>
        <taxon>Pterygota</taxon>
        <taxon>Neoptera</taxon>
        <taxon>Endopterygota</taxon>
        <taxon>Diptera</taxon>
        <taxon>Brachycera</taxon>
        <taxon>Stratiomyomorpha</taxon>
        <taxon>Stratiomyidae</taxon>
        <taxon>Hermetiinae</taxon>
        <taxon>Hermetia</taxon>
    </lineage>
</organism>